<dbReference type="Proteomes" id="UP000321533">
    <property type="component" value="Chromosome"/>
</dbReference>
<evidence type="ECO:0000256" key="6">
    <source>
        <dbReference type="ARBA" id="ARBA00044633"/>
    </source>
</evidence>
<keyword evidence="4 7" id="KW-0808">Transferase</keyword>
<dbReference type="PIRSF" id="PIRSF000505">
    <property type="entry name" value="EPSPS"/>
    <property type="match status" value="1"/>
</dbReference>
<comment type="similarity">
    <text evidence="2 7">Belongs to the EPSP synthase family.</text>
</comment>
<feature type="binding site" evidence="7">
    <location>
        <position position="161"/>
    </location>
    <ligand>
        <name>3-phosphoshikimate</name>
        <dbReference type="ChEBI" id="CHEBI:145989"/>
    </ligand>
</feature>
<dbReference type="SUPFAM" id="SSF55205">
    <property type="entry name" value="EPT/RTPC-like"/>
    <property type="match status" value="1"/>
</dbReference>
<evidence type="ECO:0000313" key="10">
    <source>
        <dbReference type="Proteomes" id="UP000321533"/>
    </source>
</evidence>
<feature type="binding site" evidence="7">
    <location>
        <position position="20"/>
    </location>
    <ligand>
        <name>phosphoenolpyruvate</name>
        <dbReference type="ChEBI" id="CHEBI:58702"/>
    </ligand>
</feature>
<evidence type="ECO:0000256" key="3">
    <source>
        <dbReference type="ARBA" id="ARBA00022605"/>
    </source>
</evidence>
<dbReference type="InterPro" id="IPR006264">
    <property type="entry name" value="EPSP_synthase"/>
</dbReference>
<comment type="catalytic activity">
    <reaction evidence="6">
        <text>3-phosphoshikimate + phosphoenolpyruvate = 5-O-(1-carboxyvinyl)-3-phosphoshikimate + phosphate</text>
        <dbReference type="Rhea" id="RHEA:21256"/>
        <dbReference type="ChEBI" id="CHEBI:43474"/>
        <dbReference type="ChEBI" id="CHEBI:57701"/>
        <dbReference type="ChEBI" id="CHEBI:58702"/>
        <dbReference type="ChEBI" id="CHEBI:145989"/>
        <dbReference type="EC" id="2.5.1.19"/>
    </reaction>
    <physiologicalReaction direction="left-to-right" evidence="6">
        <dbReference type="Rhea" id="RHEA:21257"/>
    </physiologicalReaction>
</comment>
<dbReference type="HAMAP" id="MF_00210">
    <property type="entry name" value="EPSP_synth"/>
    <property type="match status" value="1"/>
</dbReference>
<evidence type="ECO:0000256" key="1">
    <source>
        <dbReference type="ARBA" id="ARBA00004811"/>
    </source>
</evidence>
<dbReference type="GO" id="GO:0005737">
    <property type="term" value="C:cytoplasm"/>
    <property type="evidence" value="ECO:0007669"/>
    <property type="project" value="UniProtKB-SubCell"/>
</dbReference>
<dbReference type="InterPro" id="IPR036968">
    <property type="entry name" value="Enolpyruvate_Tfrase_sf"/>
</dbReference>
<comment type="function">
    <text evidence="7">Catalyzes the transfer of the enolpyruvyl moiety of phosphoenolpyruvate (PEP) to the 5-hydroxyl of shikimate-3-phosphate (S3P) to produce enolpyruvyl shikimate-3-phosphate and inorganic phosphate.</text>
</comment>
<feature type="binding site" evidence="7">
    <location>
        <position position="25"/>
    </location>
    <ligand>
        <name>3-phosphoshikimate</name>
        <dbReference type="ChEBI" id="CHEBI:145989"/>
    </ligand>
</feature>
<feature type="binding site" evidence="7">
    <location>
        <position position="189"/>
    </location>
    <ligand>
        <name>3-phosphoshikimate</name>
        <dbReference type="ChEBI" id="CHEBI:145989"/>
    </ligand>
</feature>
<dbReference type="PANTHER" id="PTHR21090:SF5">
    <property type="entry name" value="PENTAFUNCTIONAL AROM POLYPEPTIDE"/>
    <property type="match status" value="1"/>
</dbReference>
<dbReference type="NCBIfam" id="TIGR01356">
    <property type="entry name" value="aroA"/>
    <property type="match status" value="1"/>
</dbReference>
<dbReference type="EC" id="2.5.1.19" evidence="7"/>
<dbReference type="KEGG" id="pgin:FRZ67_07025"/>
<comment type="caution">
    <text evidence="7">Lacks conserved residue(s) required for the propagation of feature annotation.</text>
</comment>
<proteinExistence type="inferred from homology"/>
<dbReference type="CDD" id="cd01556">
    <property type="entry name" value="EPSP_synthase"/>
    <property type="match status" value="1"/>
</dbReference>
<dbReference type="AlphaFoldDB" id="A0A5B8V6X0"/>
<dbReference type="GO" id="GO:0003866">
    <property type="term" value="F:3-phosphoshikimate 1-carboxyvinyltransferase activity"/>
    <property type="evidence" value="ECO:0007669"/>
    <property type="project" value="UniProtKB-UniRule"/>
</dbReference>
<dbReference type="PANTHER" id="PTHR21090">
    <property type="entry name" value="AROM/DEHYDROQUINATE SYNTHASE"/>
    <property type="match status" value="1"/>
</dbReference>
<feature type="binding site" evidence="7">
    <location>
        <position position="162"/>
    </location>
    <ligand>
        <name>3-phosphoshikimate</name>
        <dbReference type="ChEBI" id="CHEBI:145989"/>
    </ligand>
</feature>
<feature type="domain" description="Enolpyruvate transferase" evidence="8">
    <location>
        <begin position="7"/>
        <end position="414"/>
    </location>
</feature>
<feature type="binding site" evidence="7">
    <location>
        <position position="90"/>
    </location>
    <ligand>
        <name>phosphoenolpyruvate</name>
        <dbReference type="ChEBI" id="CHEBI:58702"/>
    </ligand>
</feature>
<dbReference type="InterPro" id="IPR001986">
    <property type="entry name" value="Enolpyruvate_Tfrase_dom"/>
</dbReference>
<feature type="binding site" evidence="7">
    <location>
        <position position="163"/>
    </location>
    <ligand>
        <name>phosphoenolpyruvate</name>
        <dbReference type="ChEBI" id="CHEBI:58702"/>
    </ligand>
</feature>
<feature type="binding site" evidence="7">
    <location>
        <position position="307"/>
    </location>
    <ligand>
        <name>3-phosphoshikimate</name>
        <dbReference type="ChEBI" id="CHEBI:145989"/>
    </ligand>
</feature>
<feature type="binding site" evidence="7">
    <location>
        <position position="406"/>
    </location>
    <ligand>
        <name>phosphoenolpyruvate</name>
        <dbReference type="ChEBI" id="CHEBI:58702"/>
    </ligand>
</feature>
<feature type="active site" description="Proton acceptor" evidence="7">
    <location>
        <position position="307"/>
    </location>
</feature>
<dbReference type="UniPathway" id="UPA00053">
    <property type="reaction ID" value="UER00089"/>
</dbReference>
<dbReference type="RefSeq" id="WP_147188852.1">
    <property type="nucleotide sequence ID" value="NZ_CP042435.1"/>
</dbReference>
<accession>A0A5B8V6X0</accession>
<comment type="pathway">
    <text evidence="1 7">Metabolic intermediate biosynthesis; chorismate biosynthesis; chorismate from D-erythrose 4-phosphate and phosphoenolpyruvate: step 6/7.</text>
</comment>
<keyword evidence="5 7" id="KW-0057">Aromatic amino acid biosynthesis</keyword>
<dbReference type="Gene3D" id="3.65.10.10">
    <property type="entry name" value="Enolpyruvate transferase domain"/>
    <property type="match status" value="2"/>
</dbReference>
<dbReference type="OrthoDB" id="9809920at2"/>
<evidence type="ECO:0000313" key="9">
    <source>
        <dbReference type="EMBL" id="QEC67052.1"/>
    </source>
</evidence>
<gene>
    <name evidence="7 9" type="primary">aroA</name>
    <name evidence="9" type="ORF">FRZ67_07025</name>
</gene>
<comment type="subunit">
    <text evidence="7">Monomer.</text>
</comment>
<feature type="binding site" evidence="7">
    <location>
        <position position="338"/>
    </location>
    <ligand>
        <name>phosphoenolpyruvate</name>
        <dbReference type="ChEBI" id="CHEBI:58702"/>
    </ligand>
</feature>
<feature type="binding site" evidence="7">
    <location>
        <position position="118"/>
    </location>
    <ligand>
        <name>phosphoenolpyruvate</name>
        <dbReference type="ChEBI" id="CHEBI:58702"/>
    </ligand>
</feature>
<feature type="binding site" evidence="7">
    <location>
        <position position="380"/>
    </location>
    <ligand>
        <name>phosphoenolpyruvate</name>
        <dbReference type="ChEBI" id="CHEBI:58702"/>
    </ligand>
</feature>
<evidence type="ECO:0000256" key="7">
    <source>
        <dbReference type="HAMAP-Rule" id="MF_00210"/>
    </source>
</evidence>
<dbReference type="GO" id="GO:0009073">
    <property type="term" value="P:aromatic amino acid family biosynthetic process"/>
    <property type="evidence" value="ECO:0007669"/>
    <property type="project" value="UniProtKB-KW"/>
</dbReference>
<dbReference type="EMBL" id="CP042435">
    <property type="protein sequence ID" value="QEC67052.1"/>
    <property type="molecule type" value="Genomic_DNA"/>
</dbReference>
<evidence type="ECO:0000256" key="2">
    <source>
        <dbReference type="ARBA" id="ARBA00009948"/>
    </source>
</evidence>
<keyword evidence="10" id="KW-1185">Reference proteome</keyword>
<reference evidence="9 10" key="1">
    <citation type="journal article" date="2016" name="Int. J. Syst. Evol. Microbiol.">
        <title>Panacibacter ginsenosidivorans gen. nov., sp. nov., with ginsenoside converting activity isolated from soil of a ginseng field.</title>
        <authorList>
            <person name="Siddiqi M.Z."/>
            <person name="Muhammad Shafi S."/>
            <person name="Choi K.D."/>
            <person name="Im W.T."/>
        </authorList>
    </citation>
    <scope>NUCLEOTIDE SEQUENCE [LARGE SCALE GENOMIC DNA]</scope>
    <source>
        <strain evidence="9 10">Gsoil1550</strain>
    </source>
</reference>
<keyword evidence="3 7" id="KW-0028">Amino-acid biosynthesis</keyword>
<feature type="binding site" evidence="7">
    <location>
        <position position="21"/>
    </location>
    <ligand>
        <name>3-phosphoshikimate</name>
        <dbReference type="ChEBI" id="CHEBI:145989"/>
    </ligand>
</feature>
<dbReference type="GO" id="GO:0009423">
    <property type="term" value="P:chorismate biosynthetic process"/>
    <property type="evidence" value="ECO:0007669"/>
    <property type="project" value="UniProtKB-UniRule"/>
</dbReference>
<comment type="subcellular location">
    <subcellularLocation>
        <location evidence="7">Cytoplasm</location>
    </subcellularLocation>
</comment>
<protein>
    <recommendedName>
        <fullName evidence="7">3-phosphoshikimate 1-carboxyvinyltransferase</fullName>
        <ecNumber evidence="7">2.5.1.19</ecNumber>
    </recommendedName>
    <alternativeName>
        <fullName evidence="7">5-enolpyruvylshikimate-3-phosphate synthase</fullName>
        <shortName evidence="7">EPSP synthase</shortName>
        <shortName evidence="7">EPSPS</shortName>
    </alternativeName>
</protein>
<feature type="binding site" evidence="7">
    <location>
        <position position="334"/>
    </location>
    <ligand>
        <name>3-phosphoshikimate</name>
        <dbReference type="ChEBI" id="CHEBI:145989"/>
    </ligand>
</feature>
<evidence type="ECO:0000259" key="8">
    <source>
        <dbReference type="Pfam" id="PF00275"/>
    </source>
</evidence>
<dbReference type="Pfam" id="PF00275">
    <property type="entry name" value="EPSP_synthase"/>
    <property type="match status" value="1"/>
</dbReference>
<dbReference type="GO" id="GO:0008652">
    <property type="term" value="P:amino acid biosynthetic process"/>
    <property type="evidence" value="ECO:0007669"/>
    <property type="project" value="UniProtKB-KW"/>
</dbReference>
<dbReference type="InterPro" id="IPR013792">
    <property type="entry name" value="RNA3'P_cycl/enolpyr_Trfase_a/b"/>
</dbReference>
<feature type="binding site" evidence="7">
    <location>
        <position position="163"/>
    </location>
    <ligand>
        <name>3-phosphoshikimate</name>
        <dbReference type="ChEBI" id="CHEBI:145989"/>
    </ligand>
</feature>
<organism evidence="9 10">
    <name type="scientific">Panacibacter ginsenosidivorans</name>
    <dbReference type="NCBI Taxonomy" id="1813871"/>
    <lineage>
        <taxon>Bacteria</taxon>
        <taxon>Pseudomonadati</taxon>
        <taxon>Bacteroidota</taxon>
        <taxon>Chitinophagia</taxon>
        <taxon>Chitinophagales</taxon>
        <taxon>Chitinophagaceae</taxon>
        <taxon>Panacibacter</taxon>
    </lineage>
</organism>
<evidence type="ECO:0000256" key="4">
    <source>
        <dbReference type="ARBA" id="ARBA00022679"/>
    </source>
</evidence>
<feature type="binding site" evidence="7">
    <location>
        <position position="20"/>
    </location>
    <ligand>
        <name>3-phosphoshikimate</name>
        <dbReference type="ChEBI" id="CHEBI:145989"/>
    </ligand>
</feature>
<sequence>MQVTIQPSSISGTIVAPASKSSMQRACAAALVRKGESIIRNPGISNDDRAALKVIQALGATVEQLEDGSIKITSDGVNAVTSEVNNGESGLGIRMFAPIVALNAKEMTINGEGSLLTRPMDFFDEIFPQLGVQITSNNGKLPLKVHGPLQPKNITIDGSLSSQFLTGLLLAYSALDAKDVTITVNNLKSKPYVDLTLSVMEQFQLKVPRNNDHKEFFFEIEPVNYQSTYIDYTVESDWSGGAFLLVAGAIAGNITVRGLDIASTQADKAVMQALMDCGCNLSVQDNQIEIGPGKLKAFHFDATDCPDLFPPLAALAAYCEGTTVIEGVHRLAHKESDRGLTIQQELGKMGLEVVLQDNLMLIKGGNGLHGAHVHSRHDHRIAMMCAVAGLKAEGETIIEEAQAVSKSYPNFYEHIQSLGGVVSLNNKEAIHE</sequence>
<name>A0A5B8V6X0_9BACT</name>
<evidence type="ECO:0000256" key="5">
    <source>
        <dbReference type="ARBA" id="ARBA00023141"/>
    </source>
</evidence>
<keyword evidence="7" id="KW-0963">Cytoplasm</keyword>